<evidence type="ECO:0000313" key="1">
    <source>
        <dbReference type="EMBL" id="EAU40621.1"/>
    </source>
</evidence>
<protein>
    <submittedName>
        <fullName evidence="1">Uncharacterized protein</fullName>
    </submittedName>
</protein>
<comment type="caution">
    <text evidence="1">The sequence shown here is derived from an EMBL/GenBank/DDBJ whole genome shotgun (WGS) entry which is preliminary data.</text>
</comment>
<dbReference type="AlphaFoldDB" id="Q0G0H2"/>
<dbReference type="AntiFam" id="ANF00012">
    <property type="entry name" value="tRNA translation"/>
</dbReference>
<dbReference type="HOGENOM" id="CLU_2632907_0_0_5"/>
<evidence type="ECO:0000313" key="3">
    <source>
        <dbReference type="Proteomes" id="UP000004310"/>
    </source>
</evidence>
<name>Q0G0H2_9HYPH</name>
<evidence type="ECO:0000313" key="2">
    <source>
        <dbReference type="EMBL" id="EAU42025.1"/>
    </source>
</evidence>
<gene>
    <name evidence="1" type="ORF">FP2506_02804</name>
    <name evidence="2" type="ORF">FP2506_16369</name>
</gene>
<dbReference type="EMBL" id="AATP01000006">
    <property type="protein sequence ID" value="EAU40621.1"/>
    <property type="molecule type" value="Genomic_DNA"/>
</dbReference>
<dbReference type="Proteomes" id="UP000004310">
    <property type="component" value="Unassembled WGS sequence"/>
</dbReference>
<proteinExistence type="predicted"/>
<organism evidence="1 3">
    <name type="scientific">Fulvimarina pelagi HTCC2506</name>
    <dbReference type="NCBI Taxonomy" id="314231"/>
    <lineage>
        <taxon>Bacteria</taxon>
        <taxon>Pseudomonadati</taxon>
        <taxon>Pseudomonadota</taxon>
        <taxon>Alphaproteobacteria</taxon>
        <taxon>Hyphomicrobiales</taxon>
        <taxon>Aurantimonadaceae</taxon>
        <taxon>Fulvimarina</taxon>
    </lineage>
</organism>
<sequence>MSLRPARQERFGIFGLAEACSAFASRTVLGPALWLRAFLRFDRHAIDRLRRSLRNGGAYRDRTDDPLLAKQMLSQLS</sequence>
<accession>Q0G0H2</accession>
<dbReference type="EMBL" id="AATP01000002">
    <property type="protein sequence ID" value="EAU42025.1"/>
    <property type="molecule type" value="Genomic_DNA"/>
</dbReference>
<reference evidence="1 3" key="1">
    <citation type="journal article" date="2010" name="J. Bacteriol.">
        <title>Genome sequence of Fulvimarina pelagi HTCC2506T, a Mn(II)-oxidizing alphaproteobacterium possessing an aerobic anoxygenic photosynthetic gene cluster and Xanthorhodopsin.</title>
        <authorList>
            <person name="Kang I."/>
            <person name="Oh H.M."/>
            <person name="Lim S.I."/>
            <person name="Ferriera S."/>
            <person name="Giovannoni S.J."/>
            <person name="Cho J.C."/>
        </authorList>
    </citation>
    <scope>NUCLEOTIDE SEQUENCE [LARGE SCALE GENOMIC DNA]</scope>
    <source>
        <strain evidence="1 3">HTCC2506</strain>
    </source>
</reference>
<keyword evidence="3" id="KW-1185">Reference proteome</keyword>